<dbReference type="Proteomes" id="UP000018093">
    <property type="component" value="Unassembled WGS sequence"/>
</dbReference>
<evidence type="ECO:0000313" key="1">
    <source>
        <dbReference type="EMBL" id="CDE22918.1"/>
    </source>
</evidence>
<dbReference type="Pfam" id="PF13289">
    <property type="entry name" value="SIR2_2"/>
    <property type="match status" value="1"/>
</dbReference>
<dbReference type="InterPro" id="IPR029035">
    <property type="entry name" value="DHS-like_NAD/FAD-binding_dom"/>
</dbReference>
<protein>
    <submittedName>
        <fullName evidence="1">Uncharacterized protein</fullName>
    </submittedName>
</protein>
<sequence length="441" mass="51342">MNCECAICKEHKPFVMPKEILDAAENGELVLFCGAGISTENKRVLPFSFYKEIQEELEIADNTLSFSKLMQMYCDLPNGRRKLLKKIKNRFEYIHSFPELERAATRFHRELAELYFIKTIITTNWDAYFEECCAATPITTPEDYIFWDENERCVLKIHGSINNLGSIVATDDDYTKCAERLEKGIIGATLKTILARRTVVFIGFSFGDEDFSQIMAYLQTELKEIMPHIYIVTIDEQLNSKLCYKNSTYILTDGTYFLHQLKLEMLEKKLIENCNTLPIIEVVNSAINDLHNKISHIDIHIYPSVIYCLAYQDGVIHAFERFIQLYNTGNYNIPGIMSSSARAYHDIKQKCTDSKNYWDEAYYEGYLNGLILIDSCEKDRDIIKEFPYTYLPNAKCVLDSYDTFFKELERVTKKDDKYHKYAKVIVDKFKEPGMVVHHPPY</sequence>
<organism evidence="1 2">
    <name type="scientific">Amedibacillus dolichus CAG:375</name>
    <dbReference type="NCBI Taxonomy" id="1263076"/>
    <lineage>
        <taxon>Bacteria</taxon>
        <taxon>Bacillati</taxon>
        <taxon>Bacillota</taxon>
        <taxon>Erysipelotrichia</taxon>
        <taxon>Erysipelotrichales</taxon>
        <taxon>Erysipelotrichaceae</taxon>
        <taxon>Amedibacillus</taxon>
    </lineage>
</organism>
<proteinExistence type="predicted"/>
<dbReference type="AlphaFoldDB" id="R7G822"/>
<dbReference type="RefSeq" id="WP_022420668.1">
    <property type="nucleotide sequence ID" value="NZ_FR898592.1"/>
</dbReference>
<dbReference type="EMBL" id="CBIN010000170">
    <property type="protein sequence ID" value="CDE22918.1"/>
    <property type="molecule type" value="Genomic_DNA"/>
</dbReference>
<name>R7G822_9FIRM</name>
<dbReference type="SUPFAM" id="SSF52467">
    <property type="entry name" value="DHS-like NAD/FAD-binding domain"/>
    <property type="match status" value="1"/>
</dbReference>
<comment type="caution">
    <text evidence="1">The sequence shown here is derived from an EMBL/GenBank/DDBJ whole genome shotgun (WGS) entry which is preliminary data.</text>
</comment>
<gene>
    <name evidence="1" type="ORF">BN631_01394</name>
</gene>
<accession>R7G822</accession>
<evidence type="ECO:0000313" key="2">
    <source>
        <dbReference type="Proteomes" id="UP000018093"/>
    </source>
</evidence>
<reference evidence="1" key="1">
    <citation type="submission" date="2012-11" db="EMBL/GenBank/DDBJ databases">
        <title>Dependencies among metagenomic species, viruses, plasmids and units of genetic variation.</title>
        <authorList>
            <person name="Nielsen H.B."/>
            <person name="Almeida M."/>
            <person name="Juncker A.S."/>
            <person name="Rasmussen S."/>
            <person name="Li J."/>
            <person name="Sunagawa S."/>
            <person name="Plichta D."/>
            <person name="Gautier L."/>
            <person name="Le Chatelier E."/>
            <person name="Peletier E."/>
            <person name="Bonde I."/>
            <person name="Nielsen T."/>
            <person name="Manichanh C."/>
            <person name="Arumugam M."/>
            <person name="Batto J."/>
            <person name="Santos M.B.Q.D."/>
            <person name="Blom N."/>
            <person name="Borruel N."/>
            <person name="Burgdorf K.S."/>
            <person name="Boumezbeur F."/>
            <person name="Casellas F."/>
            <person name="Dore J."/>
            <person name="Guarner F."/>
            <person name="Hansen T."/>
            <person name="Hildebrand F."/>
            <person name="Kaas R.S."/>
            <person name="Kennedy S."/>
            <person name="Kristiansen K."/>
            <person name="Kultima J.R."/>
            <person name="Leonard P."/>
            <person name="Levenez F."/>
            <person name="Lund O."/>
            <person name="Moumen B."/>
            <person name="Le Paslier D."/>
            <person name="Pons N."/>
            <person name="Pedersen O."/>
            <person name="Prifti E."/>
            <person name="Qin J."/>
            <person name="Raes J."/>
            <person name="Tap J."/>
            <person name="Tims S."/>
            <person name="Ussery D.W."/>
            <person name="Yamada T."/>
            <person name="MetaHit consortium"/>
            <person name="Renault P."/>
            <person name="Sicheritz-Ponten T."/>
            <person name="Bork P."/>
            <person name="Wang J."/>
            <person name="Brunak S."/>
            <person name="Ehrlich S.D."/>
        </authorList>
    </citation>
    <scope>NUCLEOTIDE SEQUENCE [LARGE SCALE GENOMIC DNA]</scope>
</reference>